<accession>A0ABT0HAK3</accession>
<evidence type="ECO:0000256" key="1">
    <source>
        <dbReference type="SAM" id="MobiDB-lite"/>
    </source>
</evidence>
<keyword evidence="3" id="KW-1185">Reference proteome</keyword>
<gene>
    <name evidence="2" type="ORF">MUY34_12250</name>
</gene>
<feature type="compositionally biased region" description="Basic and acidic residues" evidence="1">
    <location>
        <begin position="1"/>
        <end position="42"/>
    </location>
</feature>
<comment type="caution">
    <text evidence="2">The sequence shown here is derived from an EMBL/GenBank/DDBJ whole genome shotgun (WGS) entry which is preliminary data.</text>
</comment>
<evidence type="ECO:0000313" key="2">
    <source>
        <dbReference type="EMBL" id="MCK8481396.1"/>
    </source>
</evidence>
<proteinExistence type="predicted"/>
<feature type="compositionally biased region" description="Polar residues" evidence="1">
    <location>
        <begin position="77"/>
        <end position="91"/>
    </location>
</feature>
<dbReference type="Proteomes" id="UP001203687">
    <property type="component" value="Unassembled WGS sequence"/>
</dbReference>
<feature type="region of interest" description="Disordered" evidence="1">
    <location>
        <begin position="1"/>
        <end position="97"/>
    </location>
</feature>
<name>A0ABT0HAK3_9FLAO</name>
<organism evidence="2 3">
    <name type="scientific">Psychroserpens algicola</name>
    <dbReference type="NCBI Taxonomy" id="1719034"/>
    <lineage>
        <taxon>Bacteria</taxon>
        <taxon>Pseudomonadati</taxon>
        <taxon>Bacteroidota</taxon>
        <taxon>Flavobacteriia</taxon>
        <taxon>Flavobacteriales</taxon>
        <taxon>Flavobacteriaceae</taxon>
        <taxon>Psychroserpens</taxon>
    </lineage>
</organism>
<dbReference type="EMBL" id="JALPQF010000012">
    <property type="protein sequence ID" value="MCK8481396.1"/>
    <property type="molecule type" value="Genomic_DNA"/>
</dbReference>
<evidence type="ECO:0000313" key="3">
    <source>
        <dbReference type="Proteomes" id="UP001203687"/>
    </source>
</evidence>
<dbReference type="RefSeq" id="WP_248413309.1">
    <property type="nucleotide sequence ID" value="NZ_JALPQF010000012.1"/>
</dbReference>
<protein>
    <submittedName>
        <fullName evidence="2">Uncharacterized protein</fullName>
    </submittedName>
</protein>
<feature type="compositionally biased region" description="Basic and acidic residues" evidence="1">
    <location>
        <begin position="51"/>
        <end position="75"/>
    </location>
</feature>
<sequence>MKTNKDTKDLDYNPEITKEDLKNLGDKQGHLKTETSDDDLLKNRNKPVDFTGKDLDVPGRKLPKDSTPKKLKDEENQLYSQGSESNENLEQTTEHLK</sequence>
<reference evidence="2" key="1">
    <citation type="submission" date="2022-04" db="EMBL/GenBank/DDBJ databases">
        <authorList>
            <person name="Ren T."/>
        </authorList>
    </citation>
    <scope>NUCLEOTIDE SEQUENCE</scope>
    <source>
        <strain evidence="2">F63249</strain>
    </source>
</reference>